<protein>
    <submittedName>
        <fullName evidence="1">Unnamed protein product-related</fullName>
    </submittedName>
</protein>
<comment type="caution">
    <text evidence="1">The sequence shown here is derived from an EMBL/GenBank/DDBJ whole genome shotgun (WGS) entry which is preliminary data.</text>
</comment>
<dbReference type="AlphaFoldDB" id="Q7RQG7"/>
<dbReference type="PaxDb" id="73239-Q7RQG7"/>
<name>Q7RQG7_PLAYO</name>
<dbReference type="STRING" id="73239.Q7RQG7"/>
<accession>Q7RQG7</accession>
<organism evidence="1 2">
    <name type="scientific">Plasmodium yoelii yoelii</name>
    <dbReference type="NCBI Taxonomy" id="73239"/>
    <lineage>
        <taxon>Eukaryota</taxon>
        <taxon>Sar</taxon>
        <taxon>Alveolata</taxon>
        <taxon>Apicomplexa</taxon>
        <taxon>Aconoidasida</taxon>
        <taxon>Haemosporida</taxon>
        <taxon>Plasmodiidae</taxon>
        <taxon>Plasmodium</taxon>
        <taxon>Plasmodium (Vinckeia)</taxon>
    </lineage>
</organism>
<dbReference type="InParanoid" id="Q7RQG7"/>
<reference evidence="1 2" key="1">
    <citation type="journal article" date="2002" name="Nature">
        <title>Genome sequence and comparative analysis of the model rodent malaria parasite Plasmodium yoelii yoelii.</title>
        <authorList>
            <person name="Carlton J.M."/>
            <person name="Angiuoli S.V."/>
            <person name="Suh B.B."/>
            <person name="Kooij T.W."/>
            <person name="Pertea M."/>
            <person name="Silva J.C."/>
            <person name="Ermolaeva M.D."/>
            <person name="Allen J.E."/>
            <person name="Selengut J.D."/>
            <person name="Koo H.L."/>
            <person name="Peterson J.D."/>
            <person name="Pop M."/>
            <person name="Kosack D.S."/>
            <person name="Shumway M.F."/>
            <person name="Bidwell S.L."/>
            <person name="Shallom S.J."/>
            <person name="van Aken S.E."/>
            <person name="Riedmuller S.B."/>
            <person name="Feldblyum T.V."/>
            <person name="Cho J.K."/>
            <person name="Quackenbush J."/>
            <person name="Sedegah M."/>
            <person name="Shoaibi A."/>
            <person name="Cummings L.M."/>
            <person name="Florens L."/>
            <person name="Yates J.R."/>
            <person name="Raine J.D."/>
            <person name="Sinden R.E."/>
            <person name="Harris M.A."/>
            <person name="Cunningham D.A."/>
            <person name="Preiser P.R."/>
            <person name="Bergman L.W."/>
            <person name="Vaidya A.B."/>
            <person name="van Lin L.H."/>
            <person name="Janse C.J."/>
            <person name="Waters A.P."/>
            <person name="Smith H.O."/>
            <person name="White O.R."/>
            <person name="Salzberg S.L."/>
            <person name="Venter J.C."/>
            <person name="Fraser C.M."/>
            <person name="Hoffman S.L."/>
            <person name="Gardner M.J."/>
            <person name="Carucci D.J."/>
        </authorList>
    </citation>
    <scope>NUCLEOTIDE SEQUENCE [LARGE SCALE GENOMIC DNA]</scope>
    <source>
        <strain evidence="1 2">17XNL</strain>
    </source>
</reference>
<proteinExistence type="predicted"/>
<dbReference type="InterPro" id="IPR015943">
    <property type="entry name" value="WD40/YVTN_repeat-like_dom_sf"/>
</dbReference>
<dbReference type="Gene3D" id="2.130.10.10">
    <property type="entry name" value="YVTN repeat-like/Quinoprotein amine dehydrogenase"/>
    <property type="match status" value="1"/>
</dbReference>
<keyword evidence="2" id="KW-1185">Reference proteome</keyword>
<dbReference type="EMBL" id="AABL01000299">
    <property type="protein sequence ID" value="EAA20420.1"/>
    <property type="molecule type" value="Genomic_DNA"/>
</dbReference>
<evidence type="ECO:0000313" key="2">
    <source>
        <dbReference type="Proteomes" id="UP000008553"/>
    </source>
</evidence>
<dbReference type="Proteomes" id="UP000008553">
    <property type="component" value="Unassembled WGS sequence"/>
</dbReference>
<evidence type="ECO:0000313" key="1">
    <source>
        <dbReference type="EMBL" id="EAA20420.1"/>
    </source>
</evidence>
<sequence length="102" mass="12052">MDIHTAKIKWFPVRYNYIKKLSIYLHILILYKYINPEKNFVFDELKGYKKGIVGELDKLNHLNVSTQPIISFDWNKDKLGLCAFASLDQTIRVYIITKLNLC</sequence>
<gene>
    <name evidence="1" type="ORF">PY01131</name>
</gene>